<dbReference type="CDD" id="cd01449">
    <property type="entry name" value="TST_Repeat_2"/>
    <property type="match status" value="1"/>
</dbReference>
<reference evidence="3 4" key="1">
    <citation type="submission" date="2016-06" db="EMBL/GenBank/DDBJ databases">
        <title>Insight into the functional genes involving in sulfur oxidation in Pearl River water.</title>
        <authorList>
            <person name="Luo J."/>
            <person name="Tan X."/>
            <person name="Lin W."/>
        </authorList>
    </citation>
    <scope>NUCLEOTIDE SEQUENCE [LARGE SCALE GENOMIC DNA]</scope>
    <source>
        <strain evidence="3 4">LS2</strain>
    </source>
</reference>
<dbReference type="Proteomes" id="UP000078596">
    <property type="component" value="Chromosome"/>
</dbReference>
<dbReference type="PROSITE" id="PS50206">
    <property type="entry name" value="RHODANESE_3"/>
    <property type="match status" value="2"/>
</dbReference>
<sequence>MSKIQFIDRDQLAARLKETGDDARPILLIDVAGNAQEATLPCAHRVDFERIVLNRGDRAGLLPEISDLNAALAHTGIAADRPVVLFDAQNGLAASRLAWTLALCGIREVLLVDGGRTSVTELQDQIPAPQPEATEPLRYDLGSHHADAETIAGQLDRWLIVDARSEAEYAGSDRRSKHAGHIPGAIHFDWNWCMDPARPGYLRPIEEIRAHMHQLGIRQTDAGRPIAVYCQSHRRSSLLFCVLKHLGFDDVRGYPGAWSDWGNRDDMPITCALAESTPESES</sequence>
<feature type="domain" description="Rhodanese" evidence="2">
    <location>
        <begin position="154"/>
        <end position="270"/>
    </location>
</feature>
<keyword evidence="4" id="KW-1185">Reference proteome</keyword>
<keyword evidence="1" id="KW-0677">Repeat</keyword>
<dbReference type="STRING" id="1860122.A9404_03330"/>
<dbReference type="KEGG" id="haz:A9404_03330"/>
<evidence type="ECO:0000256" key="1">
    <source>
        <dbReference type="ARBA" id="ARBA00022737"/>
    </source>
</evidence>
<dbReference type="InterPro" id="IPR036873">
    <property type="entry name" value="Rhodanese-like_dom_sf"/>
</dbReference>
<name>A0A191ZF90_9GAMM</name>
<evidence type="ECO:0000313" key="3">
    <source>
        <dbReference type="EMBL" id="ANJ66539.1"/>
    </source>
</evidence>
<dbReference type="Gene3D" id="3.40.250.10">
    <property type="entry name" value="Rhodanese-like domain"/>
    <property type="match status" value="2"/>
</dbReference>
<dbReference type="AlphaFoldDB" id="A0A191ZF90"/>
<dbReference type="PANTHER" id="PTHR43855:SF1">
    <property type="entry name" value="THIOSULFATE SULFURTRANSFERASE"/>
    <property type="match status" value="1"/>
</dbReference>
<dbReference type="Pfam" id="PF00581">
    <property type="entry name" value="Rhodanese"/>
    <property type="match status" value="1"/>
</dbReference>
<dbReference type="OrthoDB" id="9781034at2"/>
<organism evidence="3 4">
    <name type="scientific">Halothiobacillus diazotrophicus</name>
    <dbReference type="NCBI Taxonomy" id="1860122"/>
    <lineage>
        <taxon>Bacteria</taxon>
        <taxon>Pseudomonadati</taxon>
        <taxon>Pseudomonadota</taxon>
        <taxon>Gammaproteobacteria</taxon>
        <taxon>Chromatiales</taxon>
        <taxon>Halothiobacillaceae</taxon>
        <taxon>Halothiobacillus</taxon>
    </lineage>
</organism>
<dbReference type="SUPFAM" id="SSF52821">
    <property type="entry name" value="Rhodanese/Cell cycle control phosphatase"/>
    <property type="match status" value="2"/>
</dbReference>
<dbReference type="EMBL" id="CP016027">
    <property type="protein sequence ID" value="ANJ66539.1"/>
    <property type="molecule type" value="Genomic_DNA"/>
</dbReference>
<accession>A0A191ZF90</accession>
<dbReference type="SMART" id="SM00450">
    <property type="entry name" value="RHOD"/>
    <property type="match status" value="2"/>
</dbReference>
<protein>
    <recommendedName>
        <fullName evidence="2">Rhodanese domain-containing protein</fullName>
    </recommendedName>
</protein>
<dbReference type="RefSeq" id="WP_066098650.1">
    <property type="nucleotide sequence ID" value="NZ_CP016027.1"/>
</dbReference>
<dbReference type="InterPro" id="IPR051126">
    <property type="entry name" value="Thiosulfate_sulfurtransferase"/>
</dbReference>
<evidence type="ECO:0000313" key="4">
    <source>
        <dbReference type="Proteomes" id="UP000078596"/>
    </source>
</evidence>
<dbReference type="PANTHER" id="PTHR43855">
    <property type="entry name" value="THIOSULFATE SULFURTRANSFERASE"/>
    <property type="match status" value="1"/>
</dbReference>
<gene>
    <name evidence="3" type="ORF">A9404_03330</name>
</gene>
<proteinExistence type="predicted"/>
<feature type="domain" description="Rhodanese" evidence="2">
    <location>
        <begin position="36"/>
        <end position="121"/>
    </location>
</feature>
<evidence type="ECO:0000259" key="2">
    <source>
        <dbReference type="PROSITE" id="PS50206"/>
    </source>
</evidence>
<dbReference type="InterPro" id="IPR001763">
    <property type="entry name" value="Rhodanese-like_dom"/>
</dbReference>